<gene>
    <name evidence="1" type="ORF">BpHYR1_023213</name>
</gene>
<sequence length="358" mass="40785">MKFKISKTKLSVPNKGTDLNDKYQTSRIPNLNQEIESKSANMLFSLKSKTKMKRSHQKMNGIAINTVIACQNDKDQDAQKSSRANYEKNVKKVNLKQFGATFANLFKPKKQNYIESNEKLKIENENIFFPVPIRFETNKRESGFGSVSNDTKNSGKNVAFKSVSSLIQNFEERVNQARKTHPSMGLKAYNLKAKLNPSKTDEIVENDFACSDPKPKLYKNKSEMFDIVPNSVIQNELNAFQSDSNLKRDFENQELYDCLVNYESHQLYRNVANELKTLSDGTQLNLNSANVAPHSNNLTPFLDETRESYNPQPLFSSTAADFDSDLGEFKLPITPLKNVSNMSRMKKLRSFSNLNIDN</sequence>
<comment type="caution">
    <text evidence="1">The sequence shown here is derived from an EMBL/GenBank/DDBJ whole genome shotgun (WGS) entry which is preliminary data.</text>
</comment>
<organism evidence="1 2">
    <name type="scientific">Brachionus plicatilis</name>
    <name type="common">Marine rotifer</name>
    <name type="synonym">Brachionus muelleri</name>
    <dbReference type="NCBI Taxonomy" id="10195"/>
    <lineage>
        <taxon>Eukaryota</taxon>
        <taxon>Metazoa</taxon>
        <taxon>Spiralia</taxon>
        <taxon>Gnathifera</taxon>
        <taxon>Rotifera</taxon>
        <taxon>Eurotatoria</taxon>
        <taxon>Monogononta</taxon>
        <taxon>Pseudotrocha</taxon>
        <taxon>Ploima</taxon>
        <taxon>Brachionidae</taxon>
        <taxon>Brachionus</taxon>
    </lineage>
</organism>
<protein>
    <submittedName>
        <fullName evidence="1">Uncharacterized protein</fullName>
    </submittedName>
</protein>
<dbReference type="AlphaFoldDB" id="A0A3M7PMR7"/>
<evidence type="ECO:0000313" key="1">
    <source>
        <dbReference type="EMBL" id="RNA00289.1"/>
    </source>
</evidence>
<dbReference type="OrthoDB" id="10576409at2759"/>
<dbReference type="Proteomes" id="UP000276133">
    <property type="component" value="Unassembled WGS sequence"/>
</dbReference>
<accession>A0A3M7PMR7</accession>
<keyword evidence="2" id="KW-1185">Reference proteome</keyword>
<dbReference type="EMBL" id="REGN01009838">
    <property type="protein sequence ID" value="RNA00289.1"/>
    <property type="molecule type" value="Genomic_DNA"/>
</dbReference>
<name>A0A3M7PMR7_BRAPC</name>
<proteinExistence type="predicted"/>
<evidence type="ECO:0000313" key="2">
    <source>
        <dbReference type="Proteomes" id="UP000276133"/>
    </source>
</evidence>
<reference evidence="1 2" key="1">
    <citation type="journal article" date="2018" name="Sci. Rep.">
        <title>Genomic signatures of local adaptation to the degree of environmental predictability in rotifers.</title>
        <authorList>
            <person name="Franch-Gras L."/>
            <person name="Hahn C."/>
            <person name="Garcia-Roger E.M."/>
            <person name="Carmona M.J."/>
            <person name="Serra M."/>
            <person name="Gomez A."/>
        </authorList>
    </citation>
    <scope>NUCLEOTIDE SEQUENCE [LARGE SCALE GENOMIC DNA]</scope>
    <source>
        <strain evidence="1">HYR1</strain>
    </source>
</reference>